<keyword evidence="1" id="KW-0812">Transmembrane</keyword>
<keyword evidence="3" id="KW-1185">Reference proteome</keyword>
<dbReference type="Proteomes" id="UP000499080">
    <property type="component" value="Unassembled WGS sequence"/>
</dbReference>
<organism evidence="2 3">
    <name type="scientific">Araneus ventricosus</name>
    <name type="common">Orbweaver spider</name>
    <name type="synonym">Epeira ventricosa</name>
    <dbReference type="NCBI Taxonomy" id="182803"/>
    <lineage>
        <taxon>Eukaryota</taxon>
        <taxon>Metazoa</taxon>
        <taxon>Ecdysozoa</taxon>
        <taxon>Arthropoda</taxon>
        <taxon>Chelicerata</taxon>
        <taxon>Arachnida</taxon>
        <taxon>Araneae</taxon>
        <taxon>Araneomorphae</taxon>
        <taxon>Entelegynae</taxon>
        <taxon>Araneoidea</taxon>
        <taxon>Araneidae</taxon>
        <taxon>Araneus</taxon>
    </lineage>
</organism>
<name>A0A4Y2KIM3_ARAVE</name>
<evidence type="ECO:0000313" key="3">
    <source>
        <dbReference type="Proteomes" id="UP000499080"/>
    </source>
</evidence>
<reference evidence="2 3" key="1">
    <citation type="journal article" date="2019" name="Sci. Rep.">
        <title>Orb-weaving spider Araneus ventricosus genome elucidates the spidroin gene catalogue.</title>
        <authorList>
            <person name="Kono N."/>
            <person name="Nakamura H."/>
            <person name="Ohtoshi R."/>
            <person name="Moran D.A.P."/>
            <person name="Shinohara A."/>
            <person name="Yoshida Y."/>
            <person name="Fujiwara M."/>
            <person name="Mori M."/>
            <person name="Tomita M."/>
            <person name="Arakawa K."/>
        </authorList>
    </citation>
    <scope>NUCLEOTIDE SEQUENCE [LARGE SCALE GENOMIC DNA]</scope>
</reference>
<comment type="caution">
    <text evidence="2">The sequence shown here is derived from an EMBL/GenBank/DDBJ whole genome shotgun (WGS) entry which is preliminary data.</text>
</comment>
<sequence length="112" mass="13001">MGPLASFTIFSLEIVLYFRFVFMSVTLGEVTPFSWFLQFYFRESVHSSSSGSFTSWHFAVPPSLNGNRNDEVKRSRESIIRKRWVLTRPDCDIVEIFEFPSTGVLTEFSVEK</sequence>
<protein>
    <submittedName>
        <fullName evidence="2">Uncharacterized protein</fullName>
    </submittedName>
</protein>
<evidence type="ECO:0000256" key="1">
    <source>
        <dbReference type="SAM" id="Phobius"/>
    </source>
</evidence>
<evidence type="ECO:0000313" key="2">
    <source>
        <dbReference type="EMBL" id="GBN01842.1"/>
    </source>
</evidence>
<gene>
    <name evidence="2" type="ORF">AVEN_26824_1</name>
</gene>
<feature type="transmembrane region" description="Helical" evidence="1">
    <location>
        <begin position="20"/>
        <end position="41"/>
    </location>
</feature>
<dbReference type="AlphaFoldDB" id="A0A4Y2KIM3"/>
<keyword evidence="1" id="KW-0472">Membrane</keyword>
<accession>A0A4Y2KIM3</accession>
<dbReference type="EMBL" id="BGPR01004651">
    <property type="protein sequence ID" value="GBN01842.1"/>
    <property type="molecule type" value="Genomic_DNA"/>
</dbReference>
<proteinExistence type="predicted"/>
<keyword evidence="1" id="KW-1133">Transmembrane helix</keyword>